<keyword evidence="3" id="KW-1185">Reference proteome</keyword>
<proteinExistence type="predicted"/>
<accession>A0A1M5H376</accession>
<evidence type="ECO:0000313" key="2">
    <source>
        <dbReference type="EMBL" id="SHG10440.1"/>
    </source>
</evidence>
<keyword evidence="1" id="KW-0732">Signal</keyword>
<dbReference type="STRING" id="1122133.SAMN02745157_3613"/>
<sequence>MPGTTLRKRIVAVCFGTALLVSVSPASAAEPVETAIRSWISALDASPNWVAGFDTLTYDDASRTATLKNLSIRSETLSTKIEVSFGTIAITGYGDTSDGGFTVVALKADDSRVVVGTVSDTKLKTITADSVTVPSFASYAFDPQKMFTSIVKAYAIVAQTSISSLKIDGVDSSQMFEGQTSHATYGGFELANMSKGVIERMTMGPFKQESPSPDGLLTMRADKLEALKVDLNAVVDVFDAERYVSGVGDRTWRTAVALETYTNFSMEIPGGQFRVGSIEMEKLNLRQPPQSFSSFFDELLANPNMDETALGKLTADYLPQIFYAFGIGAFRFTDLDVMAPDVQRFHLGDFHLTDFSSDGLGEFGIGDLDVAADKTSIGAERLAFGGMTFPSIDRISAAIRAGQSGIEADPLSLAPTLGFGEAINVSVVQDGKTIGALDRGRLDLSSYVGPVPTAVGLDMRGINLDLSQVTDPKAREMIAGLGYDRLLADYGFKLNWREADESLSLSDFRLTIKDVGSLVADVMLTGLKRSTIEDPRTLESALPSLLFSRGKVVVKDSSVVDRVVAMEAKKKNQTPEKFREDLAGAMPFTLMLVLKNPGFQAKLAPALQAFIRTPGTMTLTAAPATPVPLLAIIAAAQEDPRKLPDLLSVDVKTGE</sequence>
<evidence type="ECO:0000256" key="1">
    <source>
        <dbReference type="SAM" id="SignalP"/>
    </source>
</evidence>
<feature type="signal peptide" evidence="1">
    <location>
        <begin position="1"/>
        <end position="28"/>
    </location>
</feature>
<evidence type="ECO:0008006" key="4">
    <source>
        <dbReference type="Google" id="ProtNLM"/>
    </source>
</evidence>
<reference evidence="2 3" key="1">
    <citation type="submission" date="2016-11" db="EMBL/GenBank/DDBJ databases">
        <authorList>
            <person name="Jaros S."/>
            <person name="Januszkiewicz K."/>
            <person name="Wedrychowicz H."/>
        </authorList>
    </citation>
    <scope>NUCLEOTIDE SEQUENCE [LARGE SCALE GENOMIC DNA]</scope>
    <source>
        <strain evidence="2 3">DSM 19436</strain>
    </source>
</reference>
<gene>
    <name evidence="2" type="ORF">SAMN02745157_3613</name>
</gene>
<protein>
    <recommendedName>
        <fullName evidence="4">AsmA-like C-terminal domain-containing protein</fullName>
    </recommendedName>
</protein>
<dbReference type="OrthoDB" id="8416542at2"/>
<organism evidence="2 3">
    <name type="scientific">Kaistia soli DSM 19436</name>
    <dbReference type="NCBI Taxonomy" id="1122133"/>
    <lineage>
        <taxon>Bacteria</taxon>
        <taxon>Pseudomonadati</taxon>
        <taxon>Pseudomonadota</taxon>
        <taxon>Alphaproteobacteria</taxon>
        <taxon>Hyphomicrobiales</taxon>
        <taxon>Kaistiaceae</taxon>
        <taxon>Kaistia</taxon>
    </lineage>
</organism>
<dbReference type="AlphaFoldDB" id="A0A1M5H376"/>
<dbReference type="RefSeq" id="WP_073055397.1">
    <property type="nucleotide sequence ID" value="NZ_FQUP01000003.1"/>
</dbReference>
<feature type="chain" id="PRO_5012183508" description="AsmA-like C-terminal domain-containing protein" evidence="1">
    <location>
        <begin position="29"/>
        <end position="655"/>
    </location>
</feature>
<name>A0A1M5H376_9HYPH</name>
<evidence type="ECO:0000313" key="3">
    <source>
        <dbReference type="Proteomes" id="UP000184485"/>
    </source>
</evidence>
<dbReference type="EMBL" id="FQUP01000003">
    <property type="protein sequence ID" value="SHG10440.1"/>
    <property type="molecule type" value="Genomic_DNA"/>
</dbReference>
<dbReference type="Proteomes" id="UP000184485">
    <property type="component" value="Unassembled WGS sequence"/>
</dbReference>